<dbReference type="EMBL" id="SPNV01000309">
    <property type="protein sequence ID" value="KAF5856578.1"/>
    <property type="molecule type" value="Genomic_DNA"/>
</dbReference>
<dbReference type="PANTHER" id="PTHR42339:SF1">
    <property type="entry name" value="HISTONE H1"/>
    <property type="match status" value="1"/>
</dbReference>
<feature type="domain" description="DUF7726" evidence="2">
    <location>
        <begin position="91"/>
        <end position="161"/>
    </location>
</feature>
<accession>A0A5N6FVL7</accession>
<proteinExistence type="predicted"/>
<sequence>MPRAKNSDARAPLNPIPANGGVLYPPSRKTDTPEVRSGDENTNPIILSPGKPSKHTPSSTTKSSAAGKKRKADDTPEPEEIDDDDPRLDVYQWDCNQIRRKIKNLIESKEMKIGEFQRVLDVSARSYNAFLKMSGPMKGSESNTYVHAHRFFRKRELQGIKEPRKKPVSKQAKLDTEKKYDVSEIHLPGEEEVEVEVYDTCDVVRKKIRAHLREPNVTQASFLREIAKTYPPQMKKKFQNSSLTRFLDLSGPNAGNTNGVFYAAYVFFEKLRIRDGRPKTEFREDMERIWGPEGGFDITSSANRAYICHTSQYVYVDEYGWPRCGTL</sequence>
<keyword evidence="4" id="KW-1185">Reference proteome</keyword>
<dbReference type="PANTHER" id="PTHR42339">
    <property type="entry name" value="HISTONE H1"/>
    <property type="match status" value="1"/>
</dbReference>
<evidence type="ECO:0000259" key="2">
    <source>
        <dbReference type="Pfam" id="PF24852"/>
    </source>
</evidence>
<dbReference type="OMA" id="DIEHGAN"/>
<comment type="caution">
    <text evidence="3">The sequence shown here is derived from an EMBL/GenBank/DDBJ whole genome shotgun (WGS) entry which is preliminary data.</text>
</comment>
<organism evidence="3 4">
    <name type="scientific">Petromyces alliaceus</name>
    <name type="common">Aspergillus alliaceus</name>
    <dbReference type="NCBI Taxonomy" id="209559"/>
    <lineage>
        <taxon>Eukaryota</taxon>
        <taxon>Fungi</taxon>
        <taxon>Dikarya</taxon>
        <taxon>Ascomycota</taxon>
        <taxon>Pezizomycotina</taxon>
        <taxon>Eurotiomycetes</taxon>
        <taxon>Eurotiomycetidae</taxon>
        <taxon>Eurotiales</taxon>
        <taxon>Aspergillaceae</taxon>
        <taxon>Aspergillus</taxon>
        <taxon>Aspergillus subgen. Circumdati</taxon>
    </lineage>
</organism>
<protein>
    <recommendedName>
        <fullName evidence="2">DUF7726 domain-containing protein</fullName>
    </recommendedName>
</protein>
<reference evidence="3 4" key="1">
    <citation type="submission" date="2019-04" db="EMBL/GenBank/DDBJ databases">
        <title>Aspergillus burnettii sp. nov., novel species from soil in southeast Queensland.</title>
        <authorList>
            <person name="Gilchrist C.L.M."/>
            <person name="Pitt J.I."/>
            <person name="Lange L."/>
            <person name="Lacey H.J."/>
            <person name="Vuong D."/>
            <person name="Midgley D.J."/>
            <person name="Greenfield P."/>
            <person name="Bradbury M."/>
            <person name="Lacey E."/>
            <person name="Busk P.K."/>
            <person name="Pilgaard B."/>
            <person name="Chooi Y.H."/>
            <person name="Piggott A.M."/>
        </authorList>
    </citation>
    <scope>NUCLEOTIDE SEQUENCE [LARGE SCALE GENOMIC DNA]</scope>
    <source>
        <strain evidence="3 4">FRR 5400</strain>
    </source>
</reference>
<gene>
    <name evidence="3" type="ORF">ETB97_007135</name>
</gene>
<feature type="region of interest" description="Disordered" evidence="1">
    <location>
        <begin position="1"/>
        <end position="86"/>
    </location>
</feature>
<evidence type="ECO:0000256" key="1">
    <source>
        <dbReference type="SAM" id="MobiDB-lite"/>
    </source>
</evidence>
<feature type="domain" description="DUF7726" evidence="2">
    <location>
        <begin position="196"/>
        <end position="276"/>
    </location>
</feature>
<dbReference type="AlphaFoldDB" id="A0A5N6FVL7"/>
<name>A0A5N6FVL7_PETAA</name>
<dbReference type="Pfam" id="PF24852">
    <property type="entry name" value="DUF7726"/>
    <property type="match status" value="2"/>
</dbReference>
<feature type="compositionally biased region" description="Basic and acidic residues" evidence="1">
    <location>
        <begin position="28"/>
        <end position="39"/>
    </location>
</feature>
<feature type="compositionally biased region" description="Low complexity" evidence="1">
    <location>
        <begin position="48"/>
        <end position="66"/>
    </location>
</feature>
<accession>A0A8H6E2X5</accession>
<feature type="compositionally biased region" description="Acidic residues" evidence="1">
    <location>
        <begin position="75"/>
        <end position="86"/>
    </location>
</feature>
<dbReference type="InterPro" id="IPR056143">
    <property type="entry name" value="DUF7726"/>
</dbReference>
<evidence type="ECO:0000313" key="4">
    <source>
        <dbReference type="Proteomes" id="UP000541154"/>
    </source>
</evidence>
<evidence type="ECO:0000313" key="3">
    <source>
        <dbReference type="EMBL" id="KAF5856578.1"/>
    </source>
</evidence>
<dbReference type="Proteomes" id="UP000541154">
    <property type="component" value="Unassembled WGS sequence"/>
</dbReference>